<dbReference type="Proteomes" id="UP001056384">
    <property type="component" value="Chromosome 6"/>
</dbReference>
<accession>A0A9Q9ASL6</accession>
<sequence length="170" mass="18987">MTFHFSISIELSSTGKFRALRQQVKARCRQLRTKKVPLPIPRPFLQLPLDDRALPPPYNPTPVLPPLLVLPPPELPSELQTADTRHDDAWYEAITAVSGGSGLSEVHPTTHDAQGRAAGNQLEELQTRLEGELPYIVVDDFSIQQGSAYLRVDSPRLSTPEERKLDLSLF</sequence>
<reference evidence="1" key="1">
    <citation type="submission" date="2022-06" db="EMBL/GenBank/DDBJ databases">
        <title>Complete genome sequences of two strains of the flax pathogen Septoria linicola.</title>
        <authorList>
            <person name="Lapalu N."/>
            <person name="Simon A."/>
            <person name="Demenou B."/>
            <person name="Paumier D."/>
            <person name="Guillot M.-P."/>
            <person name="Gout L."/>
            <person name="Valade R."/>
        </authorList>
    </citation>
    <scope>NUCLEOTIDE SEQUENCE</scope>
    <source>
        <strain evidence="1">SE15195</strain>
    </source>
</reference>
<organism evidence="1 2">
    <name type="scientific">Septoria linicola</name>
    <dbReference type="NCBI Taxonomy" id="215465"/>
    <lineage>
        <taxon>Eukaryota</taxon>
        <taxon>Fungi</taxon>
        <taxon>Dikarya</taxon>
        <taxon>Ascomycota</taxon>
        <taxon>Pezizomycotina</taxon>
        <taxon>Dothideomycetes</taxon>
        <taxon>Dothideomycetidae</taxon>
        <taxon>Mycosphaerellales</taxon>
        <taxon>Mycosphaerellaceae</taxon>
        <taxon>Septoria</taxon>
    </lineage>
</organism>
<dbReference type="AlphaFoldDB" id="A0A9Q9ASL6"/>
<evidence type="ECO:0000313" key="1">
    <source>
        <dbReference type="EMBL" id="USW54365.1"/>
    </source>
</evidence>
<gene>
    <name evidence="1" type="ORF">Slin15195_G076840</name>
</gene>
<protein>
    <submittedName>
        <fullName evidence="1">Uncharacterized protein</fullName>
    </submittedName>
</protein>
<keyword evidence="2" id="KW-1185">Reference proteome</keyword>
<proteinExistence type="predicted"/>
<evidence type="ECO:0000313" key="2">
    <source>
        <dbReference type="Proteomes" id="UP001056384"/>
    </source>
</evidence>
<dbReference type="EMBL" id="CP099423">
    <property type="protein sequence ID" value="USW54365.1"/>
    <property type="molecule type" value="Genomic_DNA"/>
</dbReference>
<name>A0A9Q9ASL6_9PEZI</name>